<evidence type="ECO:0000256" key="6">
    <source>
        <dbReference type="ARBA" id="ARBA00023242"/>
    </source>
</evidence>
<feature type="domain" description="C2H2-type" evidence="10">
    <location>
        <begin position="141"/>
        <end position="170"/>
    </location>
</feature>
<evidence type="ECO:0000256" key="7">
    <source>
        <dbReference type="PROSITE-ProRule" id="PRU00042"/>
    </source>
</evidence>
<keyword evidence="8" id="KW-0175">Coiled coil</keyword>
<gene>
    <name evidence="11" type="ORF">GSLYS_00003583001</name>
</gene>
<feature type="region of interest" description="Disordered" evidence="9">
    <location>
        <begin position="586"/>
        <end position="616"/>
    </location>
</feature>
<dbReference type="Gene3D" id="3.30.160.60">
    <property type="entry name" value="Classic Zinc Finger"/>
    <property type="match status" value="4"/>
</dbReference>
<feature type="compositionally biased region" description="Polar residues" evidence="9">
    <location>
        <begin position="408"/>
        <end position="431"/>
    </location>
</feature>
<feature type="compositionally biased region" description="Polar residues" evidence="9">
    <location>
        <begin position="67"/>
        <end position="80"/>
    </location>
</feature>
<dbReference type="InterPro" id="IPR022755">
    <property type="entry name" value="Znf_C2H2_jaz"/>
</dbReference>
<feature type="domain" description="C2H2-type" evidence="10">
    <location>
        <begin position="85"/>
        <end position="112"/>
    </location>
</feature>
<feature type="compositionally biased region" description="Low complexity" evidence="9">
    <location>
        <begin position="502"/>
        <end position="528"/>
    </location>
</feature>
<dbReference type="EMBL" id="CAXITT010000048">
    <property type="protein sequence ID" value="CAL1529428.1"/>
    <property type="molecule type" value="Genomic_DNA"/>
</dbReference>
<keyword evidence="12" id="KW-1185">Reference proteome</keyword>
<evidence type="ECO:0000256" key="3">
    <source>
        <dbReference type="ARBA" id="ARBA00022737"/>
    </source>
</evidence>
<dbReference type="InterPro" id="IPR036236">
    <property type="entry name" value="Znf_C2H2_sf"/>
</dbReference>
<dbReference type="FunFam" id="3.30.160.60:FF:000656">
    <property type="entry name" value="Zinc finger protein 541"/>
    <property type="match status" value="1"/>
</dbReference>
<feature type="coiled-coil region" evidence="8">
    <location>
        <begin position="255"/>
        <end position="283"/>
    </location>
</feature>
<sequence length="664" mass="72861">MRLGDGTGGTSFDLFDGGVTDSLSLSPQPFTDAGLMADSTSSVLDTGLMQHHSDMDEAVKSPERKGSNSSITSADLSSPSKCGPSQCPACGKTFSNIGALAKHKLTHSDERKYVCNVCSKGFKRQDHLNGHLMTHLDKKPYECQLENCDKGYCDARSLRRHLEQHHHLDPQTIQTHVQASMAAAGISPPAPRNGSKKSGDGRGKQINSPVCSPGSATPTPSPGAAGAGGNVFHFDAQQLKNNQQQKQQELMVQQIHQQQKLLLQQQKQQKQQQEEKTKEQKITIQASDTVAQQLQIQLQIQQQKQPADMLAVIQQVQQLKQQALQQQQLDVQKKKVAAEKESAVAATAQQESPMVWQDKAGVYTFVGTPTSNEHSPTSRNDQSPGGVVITAELPTRSPVSPAAVQPISPMTSPQNRGSWFTTSPDSSSLTKSLEEQPKSQAYCTTCDRYFKNAAALNGHMRCHGGYLKKGKEKDGKKSPMRKTSSSSSSDMGPPLRRPPHTSTPSPQPARSSPSTPTSATFSPTPLTPGQSDQHGAIDVMSVGSPSDQHIQNFTIKADGTLLDAVLPQQKHKHLQEQLSSHILKRRMSEEQQQRRQQQKTLQQQQYQQQQQSNQESMRFFEEHIKAQQQLLQEQSQQNIQLLSGQILCDTSTVPMSIESMPVRT</sequence>
<evidence type="ECO:0000259" key="10">
    <source>
        <dbReference type="PROSITE" id="PS50157"/>
    </source>
</evidence>
<protein>
    <recommendedName>
        <fullName evidence="10">C2H2-type domain-containing protein</fullName>
    </recommendedName>
</protein>
<dbReference type="PROSITE" id="PS00028">
    <property type="entry name" value="ZINC_FINGER_C2H2_1"/>
    <property type="match status" value="4"/>
</dbReference>
<dbReference type="GO" id="GO:0005667">
    <property type="term" value="C:transcription regulator complex"/>
    <property type="evidence" value="ECO:0007669"/>
    <property type="project" value="TreeGrafter"/>
</dbReference>
<comment type="caution">
    <text evidence="11">The sequence shown here is derived from an EMBL/GenBank/DDBJ whole genome shotgun (WGS) entry which is preliminary data.</text>
</comment>
<evidence type="ECO:0000256" key="8">
    <source>
        <dbReference type="SAM" id="Coils"/>
    </source>
</evidence>
<evidence type="ECO:0000256" key="5">
    <source>
        <dbReference type="ARBA" id="ARBA00022833"/>
    </source>
</evidence>
<dbReference type="Pfam" id="PF13912">
    <property type="entry name" value="zf-C2H2_6"/>
    <property type="match status" value="1"/>
</dbReference>
<dbReference type="GO" id="GO:0000785">
    <property type="term" value="C:chromatin"/>
    <property type="evidence" value="ECO:0007669"/>
    <property type="project" value="TreeGrafter"/>
</dbReference>
<dbReference type="PANTHER" id="PTHR14003:SF23">
    <property type="entry name" value="ZINC FINGER PROTEIN 143"/>
    <property type="match status" value="1"/>
</dbReference>
<feature type="compositionally biased region" description="Low complexity" evidence="9">
    <location>
        <begin position="594"/>
        <end position="614"/>
    </location>
</feature>
<feature type="region of interest" description="Disordered" evidence="9">
    <location>
        <begin position="185"/>
        <end position="230"/>
    </location>
</feature>
<keyword evidence="3" id="KW-0677">Repeat</keyword>
<accession>A0AAV2H756</accession>
<dbReference type="SMART" id="SM00355">
    <property type="entry name" value="ZnF_C2H2"/>
    <property type="match status" value="4"/>
</dbReference>
<feature type="compositionally biased region" description="Low complexity" evidence="9">
    <location>
        <begin position="212"/>
        <end position="224"/>
    </location>
</feature>
<dbReference type="Proteomes" id="UP001497497">
    <property type="component" value="Unassembled WGS sequence"/>
</dbReference>
<proteinExistence type="predicted"/>
<dbReference type="AlphaFoldDB" id="A0AAV2H756"/>
<feature type="compositionally biased region" description="Basic and acidic residues" evidence="9">
    <location>
        <begin position="55"/>
        <end position="66"/>
    </location>
</feature>
<dbReference type="GO" id="GO:0031519">
    <property type="term" value="C:PcG protein complex"/>
    <property type="evidence" value="ECO:0007669"/>
    <property type="project" value="TreeGrafter"/>
</dbReference>
<feature type="domain" description="C2H2-type" evidence="10">
    <location>
        <begin position="113"/>
        <end position="140"/>
    </location>
</feature>
<dbReference type="Pfam" id="PF12171">
    <property type="entry name" value="zf-C2H2_jaz"/>
    <property type="match status" value="1"/>
</dbReference>
<evidence type="ECO:0000313" key="11">
    <source>
        <dbReference type="EMBL" id="CAL1529428.1"/>
    </source>
</evidence>
<dbReference type="Pfam" id="PF00096">
    <property type="entry name" value="zf-C2H2"/>
    <property type="match status" value="1"/>
</dbReference>
<reference evidence="11 12" key="1">
    <citation type="submission" date="2024-04" db="EMBL/GenBank/DDBJ databases">
        <authorList>
            <consortium name="Genoscope - CEA"/>
            <person name="William W."/>
        </authorList>
    </citation>
    <scope>NUCLEOTIDE SEQUENCE [LARGE SCALE GENOMIC DNA]</scope>
</reference>
<dbReference type="GO" id="GO:0000978">
    <property type="term" value="F:RNA polymerase II cis-regulatory region sequence-specific DNA binding"/>
    <property type="evidence" value="ECO:0007669"/>
    <property type="project" value="TreeGrafter"/>
</dbReference>
<name>A0AAV2H756_LYMST</name>
<evidence type="ECO:0000313" key="12">
    <source>
        <dbReference type="Proteomes" id="UP001497497"/>
    </source>
</evidence>
<comment type="subcellular location">
    <subcellularLocation>
        <location evidence="1">Nucleus</location>
    </subcellularLocation>
</comment>
<dbReference type="FunFam" id="3.30.160.60:FF:000744">
    <property type="entry name" value="zinc finger E-box-binding homeobox 1"/>
    <property type="match status" value="1"/>
</dbReference>
<feature type="region of interest" description="Disordered" evidence="9">
    <location>
        <begin position="55"/>
        <end position="81"/>
    </location>
</feature>
<keyword evidence="4 7" id="KW-0863">Zinc-finger</keyword>
<keyword evidence="2" id="KW-0479">Metal-binding</keyword>
<dbReference type="InterPro" id="IPR013087">
    <property type="entry name" value="Znf_C2H2_type"/>
</dbReference>
<organism evidence="11 12">
    <name type="scientific">Lymnaea stagnalis</name>
    <name type="common">Great pond snail</name>
    <name type="synonym">Helix stagnalis</name>
    <dbReference type="NCBI Taxonomy" id="6523"/>
    <lineage>
        <taxon>Eukaryota</taxon>
        <taxon>Metazoa</taxon>
        <taxon>Spiralia</taxon>
        <taxon>Lophotrochozoa</taxon>
        <taxon>Mollusca</taxon>
        <taxon>Gastropoda</taxon>
        <taxon>Heterobranchia</taxon>
        <taxon>Euthyneura</taxon>
        <taxon>Panpulmonata</taxon>
        <taxon>Hygrophila</taxon>
        <taxon>Lymnaeoidea</taxon>
        <taxon>Lymnaeidae</taxon>
        <taxon>Lymnaea</taxon>
    </lineage>
</organism>
<keyword evidence="6" id="KW-0539">Nucleus</keyword>
<dbReference type="PROSITE" id="PS50157">
    <property type="entry name" value="ZINC_FINGER_C2H2_2"/>
    <property type="match status" value="4"/>
</dbReference>
<dbReference type="SUPFAM" id="SSF57667">
    <property type="entry name" value="beta-beta-alpha zinc fingers"/>
    <property type="match status" value="3"/>
</dbReference>
<keyword evidence="5" id="KW-0862">Zinc</keyword>
<dbReference type="GO" id="GO:0008270">
    <property type="term" value="F:zinc ion binding"/>
    <property type="evidence" value="ECO:0007669"/>
    <property type="project" value="UniProtKB-KW"/>
</dbReference>
<evidence type="ECO:0000256" key="4">
    <source>
        <dbReference type="ARBA" id="ARBA00022771"/>
    </source>
</evidence>
<dbReference type="PANTHER" id="PTHR14003">
    <property type="entry name" value="TRANSCRIPTIONAL REPRESSOR PROTEIN YY"/>
    <property type="match status" value="1"/>
</dbReference>
<evidence type="ECO:0000256" key="9">
    <source>
        <dbReference type="SAM" id="MobiDB-lite"/>
    </source>
</evidence>
<feature type="domain" description="C2H2-type" evidence="10">
    <location>
        <begin position="441"/>
        <end position="468"/>
    </location>
</feature>
<evidence type="ECO:0000256" key="1">
    <source>
        <dbReference type="ARBA" id="ARBA00004123"/>
    </source>
</evidence>
<feature type="region of interest" description="Disordered" evidence="9">
    <location>
        <begin position="366"/>
        <end position="438"/>
    </location>
</feature>
<feature type="region of interest" description="Disordered" evidence="9">
    <location>
        <begin position="466"/>
        <end position="545"/>
    </location>
</feature>
<feature type="compositionally biased region" description="Polar residues" evidence="9">
    <location>
        <begin position="367"/>
        <end position="383"/>
    </location>
</feature>
<feature type="non-terminal residue" evidence="11">
    <location>
        <position position="664"/>
    </location>
</feature>
<evidence type="ECO:0000256" key="2">
    <source>
        <dbReference type="ARBA" id="ARBA00022723"/>
    </source>
</evidence>
<dbReference type="GO" id="GO:0000981">
    <property type="term" value="F:DNA-binding transcription factor activity, RNA polymerase II-specific"/>
    <property type="evidence" value="ECO:0007669"/>
    <property type="project" value="TreeGrafter"/>
</dbReference>